<feature type="domain" description="AMP-dependent synthetase/ligase" evidence="4">
    <location>
        <begin position="66"/>
        <end position="242"/>
    </location>
</feature>
<sequence>HFKGVNTYEDLYHFSINNSDKFWGELAKSRLDWIKPFGKVSDCDMHTAKFRWFEGGKLNVSVNCVDRHAAVHPDRVALIWEKDELGTSEKVTYSQLLIMVCKLANCLKERGIARGDRVAIYMPVSPIAVAAMLACARIGAVHSVVFAGFSAEALAQRIQDGMVETVITTDQGVRGGKVIELKQTVDNAVEKCPSVKRVFIAKRTGEKVSRTDKDIDLDLAMESASSTCPAEVMDSEDLLFMLSSTTFTQPKRPTLKATDSKTSFDIQLNETNNEVLLNLLWDTQVYLHDNKHLIDKIPNNQYNRHNGKDYGQNKKTNELPSYTYTLGN</sequence>
<name>H2YFH7_CIOSA</name>
<dbReference type="HOGENOM" id="CLU_000022_3_0_1"/>
<accession>H2YFH7</accession>
<dbReference type="Ensembl" id="ENSCSAVT00000004137.1">
    <property type="protein sequence ID" value="ENSCSAVP00000004075.1"/>
    <property type="gene ID" value="ENSCSAVG00000002405.1"/>
</dbReference>
<dbReference type="GO" id="GO:0006085">
    <property type="term" value="P:acetyl-CoA biosynthetic process"/>
    <property type="evidence" value="ECO:0007669"/>
    <property type="project" value="TreeGrafter"/>
</dbReference>
<dbReference type="Proteomes" id="UP000007875">
    <property type="component" value="Unassembled WGS sequence"/>
</dbReference>
<dbReference type="EC" id="6.2.1.1" evidence="2"/>
<feature type="compositionally biased region" description="Basic and acidic residues" evidence="3">
    <location>
        <begin position="306"/>
        <end position="317"/>
    </location>
</feature>
<proteinExistence type="inferred from homology"/>
<evidence type="ECO:0000313" key="6">
    <source>
        <dbReference type="Ensembl" id="ENSCSAVP00000004075.1"/>
    </source>
</evidence>
<dbReference type="PANTHER" id="PTHR24095">
    <property type="entry name" value="ACETYL-COENZYME A SYNTHETASE"/>
    <property type="match status" value="1"/>
</dbReference>
<dbReference type="GeneTree" id="ENSGT00940000170646"/>
<dbReference type="GO" id="GO:0003987">
    <property type="term" value="F:acetate-CoA ligase activity"/>
    <property type="evidence" value="ECO:0007669"/>
    <property type="project" value="UniProtKB-EC"/>
</dbReference>
<protein>
    <recommendedName>
        <fullName evidence="2">acetate--CoA ligase</fullName>
        <ecNumber evidence="2">6.2.1.1</ecNumber>
    </recommendedName>
</protein>
<dbReference type="PANTHER" id="PTHR24095:SF14">
    <property type="entry name" value="ACETYL-COENZYME A SYNTHETASE 1"/>
    <property type="match status" value="1"/>
</dbReference>
<evidence type="ECO:0000313" key="7">
    <source>
        <dbReference type="Proteomes" id="UP000007875"/>
    </source>
</evidence>
<evidence type="ECO:0000256" key="3">
    <source>
        <dbReference type="SAM" id="MobiDB-lite"/>
    </source>
</evidence>
<organism evidence="6 7">
    <name type="scientific">Ciona savignyi</name>
    <name type="common">Pacific transparent sea squirt</name>
    <dbReference type="NCBI Taxonomy" id="51511"/>
    <lineage>
        <taxon>Eukaryota</taxon>
        <taxon>Metazoa</taxon>
        <taxon>Chordata</taxon>
        <taxon>Tunicata</taxon>
        <taxon>Ascidiacea</taxon>
        <taxon>Phlebobranchia</taxon>
        <taxon>Cionidae</taxon>
        <taxon>Ciona</taxon>
    </lineage>
</organism>
<dbReference type="GO" id="GO:0005739">
    <property type="term" value="C:mitochondrion"/>
    <property type="evidence" value="ECO:0007669"/>
    <property type="project" value="TreeGrafter"/>
</dbReference>
<feature type="region of interest" description="Disordered" evidence="3">
    <location>
        <begin position="297"/>
        <end position="328"/>
    </location>
</feature>
<dbReference type="SUPFAM" id="SSF56801">
    <property type="entry name" value="Acetyl-CoA synthetase-like"/>
    <property type="match status" value="1"/>
</dbReference>
<dbReference type="AlphaFoldDB" id="H2YFH7"/>
<dbReference type="Pfam" id="PF16177">
    <property type="entry name" value="ACAS_N"/>
    <property type="match status" value="1"/>
</dbReference>
<comment type="similarity">
    <text evidence="1">Belongs to the ATP-dependent AMP-binding enzyme family.</text>
</comment>
<dbReference type="Gene3D" id="3.40.50.12780">
    <property type="entry name" value="N-terminal domain of ligase-like"/>
    <property type="match status" value="1"/>
</dbReference>
<feature type="domain" description="Acetyl-coenzyme A synthetase N-terminal" evidence="5">
    <location>
        <begin position="8"/>
        <end position="64"/>
    </location>
</feature>
<keyword evidence="7" id="KW-1185">Reference proteome</keyword>
<evidence type="ECO:0000256" key="1">
    <source>
        <dbReference type="ARBA" id="ARBA00006432"/>
    </source>
</evidence>
<evidence type="ECO:0000259" key="5">
    <source>
        <dbReference type="Pfam" id="PF16177"/>
    </source>
</evidence>
<reference evidence="7" key="1">
    <citation type="submission" date="2003-08" db="EMBL/GenBank/DDBJ databases">
        <authorList>
            <person name="Birren B."/>
            <person name="Nusbaum C."/>
            <person name="Abebe A."/>
            <person name="Abouelleil A."/>
            <person name="Adekoya E."/>
            <person name="Ait-zahra M."/>
            <person name="Allen N."/>
            <person name="Allen T."/>
            <person name="An P."/>
            <person name="Anderson M."/>
            <person name="Anderson S."/>
            <person name="Arachchi H."/>
            <person name="Armbruster J."/>
            <person name="Bachantsang P."/>
            <person name="Baldwin J."/>
            <person name="Barry A."/>
            <person name="Bayul T."/>
            <person name="Blitshsteyn B."/>
            <person name="Bloom T."/>
            <person name="Blye J."/>
            <person name="Boguslavskiy L."/>
            <person name="Borowsky M."/>
            <person name="Boukhgalter B."/>
            <person name="Brunache A."/>
            <person name="Butler J."/>
            <person name="Calixte N."/>
            <person name="Calvo S."/>
            <person name="Camarata J."/>
            <person name="Campo K."/>
            <person name="Chang J."/>
            <person name="Cheshatsang Y."/>
            <person name="Citroen M."/>
            <person name="Collymore A."/>
            <person name="Considine T."/>
            <person name="Cook A."/>
            <person name="Cooke P."/>
            <person name="Corum B."/>
            <person name="Cuomo C."/>
            <person name="David R."/>
            <person name="Dawoe T."/>
            <person name="Degray S."/>
            <person name="Dodge S."/>
            <person name="Dooley K."/>
            <person name="Dorje P."/>
            <person name="Dorjee K."/>
            <person name="Dorris L."/>
            <person name="Duffey N."/>
            <person name="Dupes A."/>
            <person name="Elkins T."/>
            <person name="Engels R."/>
            <person name="Erickson J."/>
            <person name="Farina A."/>
            <person name="Faro S."/>
            <person name="Ferreira P."/>
            <person name="Fischer H."/>
            <person name="Fitzgerald M."/>
            <person name="Foley K."/>
            <person name="Gage D."/>
            <person name="Galagan J."/>
            <person name="Gearin G."/>
            <person name="Gnerre S."/>
            <person name="Gnirke A."/>
            <person name="Goyette A."/>
            <person name="Graham J."/>
            <person name="Grandbois E."/>
            <person name="Gyaltsen K."/>
            <person name="Hafez N."/>
            <person name="Hagopian D."/>
            <person name="Hagos B."/>
            <person name="Hall J."/>
            <person name="Hatcher B."/>
            <person name="Heller A."/>
            <person name="Higgins H."/>
            <person name="Honan T."/>
            <person name="Horn A."/>
            <person name="Houde N."/>
            <person name="Hughes L."/>
            <person name="Hulme W."/>
            <person name="Husby E."/>
            <person name="Iliev I."/>
            <person name="Jaffe D."/>
            <person name="Jones C."/>
            <person name="Kamal M."/>
            <person name="Kamat A."/>
            <person name="Kamvysselis M."/>
            <person name="Karlsson E."/>
            <person name="Kells C."/>
            <person name="Kieu A."/>
            <person name="Kisner P."/>
            <person name="Kodira C."/>
            <person name="Kulbokas E."/>
            <person name="Labutti K."/>
            <person name="Lama D."/>
            <person name="Landers T."/>
            <person name="Leger J."/>
            <person name="Levine S."/>
            <person name="Lewis D."/>
            <person name="Lewis T."/>
            <person name="Lindblad-toh K."/>
            <person name="Liu X."/>
            <person name="Lokyitsang T."/>
            <person name="Lokyitsang Y."/>
            <person name="Lucien O."/>
            <person name="Lui A."/>
            <person name="Ma L.J."/>
            <person name="Mabbitt R."/>
            <person name="Macdonald J."/>
            <person name="Maclean C."/>
            <person name="Major J."/>
            <person name="Manning J."/>
            <person name="Marabella R."/>
            <person name="Maru K."/>
            <person name="Matthews C."/>
            <person name="Mauceli E."/>
            <person name="Mccarthy M."/>
            <person name="Mcdonough S."/>
            <person name="Mcghee T."/>
            <person name="Meldrim J."/>
            <person name="Meneus L."/>
            <person name="Mesirov J."/>
            <person name="Mihalev A."/>
            <person name="Mihova T."/>
            <person name="Mikkelsen T."/>
            <person name="Mlenga V."/>
            <person name="Moru K."/>
            <person name="Mozes J."/>
            <person name="Mulrain L."/>
            <person name="Munson G."/>
            <person name="Naylor J."/>
            <person name="Newes C."/>
            <person name="Nguyen C."/>
            <person name="Nguyen N."/>
            <person name="Nguyen T."/>
            <person name="Nicol R."/>
            <person name="Nielsen C."/>
            <person name="Nizzari M."/>
            <person name="Norbu C."/>
            <person name="Norbu N."/>
            <person name="O'donnell P."/>
            <person name="Okoawo O."/>
            <person name="O'leary S."/>
            <person name="Omotosho B."/>
            <person name="O'neill K."/>
            <person name="Osman S."/>
            <person name="Parker S."/>
            <person name="Perrin D."/>
            <person name="Phunkhang P."/>
            <person name="Piqani B."/>
            <person name="Purcell S."/>
            <person name="Rachupka T."/>
            <person name="Ramasamy U."/>
            <person name="Rameau R."/>
            <person name="Ray V."/>
            <person name="Raymond C."/>
            <person name="Retta R."/>
            <person name="Richardson S."/>
            <person name="Rise C."/>
            <person name="Rodriguez J."/>
            <person name="Rogers J."/>
            <person name="Rogov P."/>
            <person name="Rutman M."/>
            <person name="Schupbach R."/>
            <person name="Seaman C."/>
            <person name="Settipalli S."/>
            <person name="Sharpe T."/>
            <person name="Sheridan J."/>
            <person name="Sherpa N."/>
            <person name="Shi J."/>
            <person name="Smirnov S."/>
            <person name="Smith C."/>
            <person name="Sougnez C."/>
            <person name="Spencer B."/>
            <person name="Stalker J."/>
            <person name="Stange-thomann N."/>
            <person name="Stavropoulos S."/>
            <person name="Stetson K."/>
            <person name="Stone C."/>
            <person name="Stone S."/>
            <person name="Stubbs M."/>
            <person name="Talamas J."/>
            <person name="Tchuinga P."/>
            <person name="Tenzing P."/>
            <person name="Tesfaye S."/>
            <person name="Theodore J."/>
            <person name="Thoulutsang Y."/>
            <person name="Topham K."/>
            <person name="Towey S."/>
            <person name="Tsamla T."/>
            <person name="Tsomo N."/>
            <person name="Vallee D."/>
            <person name="Vassiliev H."/>
            <person name="Venkataraman V."/>
            <person name="Vinson J."/>
            <person name="Vo A."/>
            <person name="Wade C."/>
            <person name="Wang S."/>
            <person name="Wangchuk T."/>
            <person name="Wangdi T."/>
            <person name="Whittaker C."/>
            <person name="Wilkinson J."/>
            <person name="Wu Y."/>
            <person name="Wyman D."/>
            <person name="Yadav S."/>
            <person name="Yang S."/>
            <person name="Yang X."/>
            <person name="Yeager S."/>
            <person name="Yee E."/>
            <person name="Young G."/>
            <person name="Zainoun J."/>
            <person name="Zembeck L."/>
            <person name="Zimmer A."/>
            <person name="Zody M."/>
            <person name="Lander E."/>
        </authorList>
    </citation>
    <scope>NUCLEOTIDE SEQUENCE [LARGE SCALE GENOMIC DNA]</scope>
</reference>
<evidence type="ECO:0000259" key="4">
    <source>
        <dbReference type="Pfam" id="PF00501"/>
    </source>
</evidence>
<dbReference type="InterPro" id="IPR042099">
    <property type="entry name" value="ANL_N_sf"/>
</dbReference>
<dbReference type="Pfam" id="PF00501">
    <property type="entry name" value="AMP-binding"/>
    <property type="match status" value="1"/>
</dbReference>
<dbReference type="InterPro" id="IPR000873">
    <property type="entry name" value="AMP-dep_synth/lig_dom"/>
</dbReference>
<reference evidence="6" key="2">
    <citation type="submission" date="2025-08" db="UniProtKB">
        <authorList>
            <consortium name="Ensembl"/>
        </authorList>
    </citation>
    <scope>IDENTIFICATION</scope>
</reference>
<dbReference type="InterPro" id="IPR032387">
    <property type="entry name" value="ACAS_N"/>
</dbReference>
<feature type="compositionally biased region" description="Polar residues" evidence="3">
    <location>
        <begin position="318"/>
        <end position="328"/>
    </location>
</feature>
<evidence type="ECO:0000256" key="2">
    <source>
        <dbReference type="ARBA" id="ARBA00013275"/>
    </source>
</evidence>
<reference evidence="6" key="3">
    <citation type="submission" date="2025-09" db="UniProtKB">
        <authorList>
            <consortium name="Ensembl"/>
        </authorList>
    </citation>
    <scope>IDENTIFICATION</scope>
</reference>